<dbReference type="EMBL" id="CADCTO010000212">
    <property type="protein sequence ID" value="CAA9245330.1"/>
    <property type="molecule type" value="Genomic_DNA"/>
</dbReference>
<accession>A0A6J4IB15</accession>
<dbReference type="InterPro" id="IPR011008">
    <property type="entry name" value="Dimeric_a/b-barrel"/>
</dbReference>
<organism evidence="2">
    <name type="scientific">uncultured Armatimonadetes bacterium</name>
    <dbReference type="NCBI Taxonomy" id="157466"/>
    <lineage>
        <taxon>Bacteria</taxon>
        <taxon>Bacillati</taxon>
        <taxon>Armatimonadota</taxon>
        <taxon>environmental samples</taxon>
    </lineage>
</organism>
<dbReference type="Gene3D" id="3.30.70.100">
    <property type="match status" value="1"/>
</dbReference>
<protein>
    <recommendedName>
        <fullName evidence="1">NIPSNAP domain-containing protein</fullName>
    </recommendedName>
</protein>
<feature type="domain" description="NIPSNAP" evidence="1">
    <location>
        <begin position="3"/>
        <end position="75"/>
    </location>
</feature>
<proteinExistence type="predicted"/>
<evidence type="ECO:0000313" key="2">
    <source>
        <dbReference type="EMBL" id="CAA9245330.1"/>
    </source>
</evidence>
<evidence type="ECO:0000259" key="1">
    <source>
        <dbReference type="Pfam" id="PF07978"/>
    </source>
</evidence>
<sequence length="107" mass="12371">MIYRMRIYQAVKENLPVFHRFFLERLLPVQLRHGARLVGRWQTQDGRVVVVWEYDDTAAYEDIQRAVRDDPDSLAAQEYRKGLGPLFTEYEETLMASTLPAPEAGGA</sequence>
<gene>
    <name evidence="2" type="ORF">AVDCRST_MAG63-1753</name>
</gene>
<reference evidence="2" key="1">
    <citation type="submission" date="2020-02" db="EMBL/GenBank/DDBJ databases">
        <authorList>
            <person name="Meier V. D."/>
        </authorList>
    </citation>
    <scope>NUCLEOTIDE SEQUENCE</scope>
    <source>
        <strain evidence="2">AVDCRST_MAG63</strain>
    </source>
</reference>
<name>A0A6J4IB15_9BACT</name>
<dbReference type="SUPFAM" id="SSF54909">
    <property type="entry name" value="Dimeric alpha+beta barrel"/>
    <property type="match status" value="1"/>
</dbReference>
<dbReference type="InterPro" id="IPR012577">
    <property type="entry name" value="NIPSNAP"/>
</dbReference>
<dbReference type="AlphaFoldDB" id="A0A6J4IB15"/>
<dbReference type="Pfam" id="PF07978">
    <property type="entry name" value="NIPSNAP"/>
    <property type="match status" value="1"/>
</dbReference>